<keyword evidence="2" id="KW-1185">Reference proteome</keyword>
<comment type="caution">
    <text evidence="1">The sequence shown here is derived from an EMBL/GenBank/DDBJ whole genome shotgun (WGS) entry which is preliminary data.</text>
</comment>
<protein>
    <submittedName>
        <fullName evidence="1">Uncharacterized protein</fullName>
    </submittedName>
</protein>
<reference evidence="1 2" key="1">
    <citation type="submission" date="2011-02" db="EMBL/GenBank/DDBJ databases">
        <authorList>
            <person name="Muzny D."/>
            <person name="Qin X."/>
            <person name="Deng J."/>
            <person name="Jiang H."/>
            <person name="Liu Y."/>
            <person name="Qu J."/>
            <person name="Song X.-Z."/>
            <person name="Zhang L."/>
            <person name="Thornton R."/>
            <person name="Coyle M."/>
            <person name="Francisco L."/>
            <person name="Jackson L."/>
            <person name="Javaid M."/>
            <person name="Korchina V."/>
            <person name="Kovar C."/>
            <person name="Mata R."/>
            <person name="Mathew T."/>
            <person name="Ngo R."/>
            <person name="Nguyen L."/>
            <person name="Nguyen N."/>
            <person name="Okwuonu G."/>
            <person name="Ongeri F."/>
            <person name="Pham C."/>
            <person name="Simmons D."/>
            <person name="Wilczek-Boney K."/>
            <person name="Hale W."/>
            <person name="Jakkamsetti A."/>
            <person name="Pham P."/>
            <person name="Ruth R."/>
            <person name="San Lucas F."/>
            <person name="Warren J."/>
            <person name="Zhang J."/>
            <person name="Zhao Z."/>
            <person name="Zhou C."/>
            <person name="Zhu D."/>
            <person name="Lee S."/>
            <person name="Bess C."/>
            <person name="Blankenburg K."/>
            <person name="Forbes L."/>
            <person name="Fu Q."/>
            <person name="Gubbala S."/>
            <person name="Hirani K."/>
            <person name="Jayaseelan J.C."/>
            <person name="Lara F."/>
            <person name="Munidasa M."/>
            <person name="Palculict T."/>
            <person name="Patil S."/>
            <person name="Pu L.-L."/>
            <person name="Saada N."/>
            <person name="Tang L."/>
            <person name="Weissenberger G."/>
            <person name="Zhu Y."/>
            <person name="Hemphill L."/>
            <person name="Shang Y."/>
            <person name="Youmans B."/>
            <person name="Ayvaz T."/>
            <person name="Ross M."/>
            <person name="Santibanez J."/>
            <person name="Aqrawi P."/>
            <person name="Gross S."/>
            <person name="Joshi V."/>
            <person name="Fowler G."/>
            <person name="Nazareth L."/>
            <person name="Reid J."/>
            <person name="Worley K."/>
            <person name="Petrosino J."/>
            <person name="Highlander S."/>
            <person name="Gibbs R."/>
        </authorList>
    </citation>
    <scope>NUCLEOTIDE SEQUENCE [LARGE SCALE GENOMIC DNA]</scope>
    <source>
        <strain evidence="1 2">ATCC BAA-1200</strain>
    </source>
</reference>
<dbReference type="HOGENOM" id="CLU_3254477_0_0_4"/>
<dbReference type="EMBL" id="AFAY01000042">
    <property type="protein sequence ID" value="EGF10398.1"/>
    <property type="molecule type" value="Genomic_DNA"/>
</dbReference>
<dbReference type="AlphaFoldDB" id="F2BE79"/>
<name>F2BE79_9NEIS</name>
<gene>
    <name evidence="1" type="ORF">HMPREF9123_2035</name>
</gene>
<proteinExistence type="predicted"/>
<organism evidence="1 2">
    <name type="scientific">Neisseria bacilliformis ATCC BAA-1200</name>
    <dbReference type="NCBI Taxonomy" id="888742"/>
    <lineage>
        <taxon>Bacteria</taxon>
        <taxon>Pseudomonadati</taxon>
        <taxon>Pseudomonadota</taxon>
        <taxon>Betaproteobacteria</taxon>
        <taxon>Neisseriales</taxon>
        <taxon>Neisseriaceae</taxon>
        <taxon>Neisseria</taxon>
    </lineage>
</organism>
<dbReference type="RefSeq" id="WP_007343041.1">
    <property type="nucleotide sequence ID" value="NZ_GL878494.1"/>
</dbReference>
<evidence type="ECO:0000313" key="2">
    <source>
        <dbReference type="Proteomes" id="UP000004105"/>
    </source>
</evidence>
<sequence>MKQNIQTAVCTAGRVCGASHTRGFGRLMESVMRQRTLQLPED</sequence>
<accession>F2BE79</accession>
<dbReference type="Proteomes" id="UP000004105">
    <property type="component" value="Unassembled WGS sequence"/>
</dbReference>
<evidence type="ECO:0000313" key="1">
    <source>
        <dbReference type="EMBL" id="EGF10398.1"/>
    </source>
</evidence>